<dbReference type="Gene3D" id="3.40.50.150">
    <property type="entry name" value="Vaccinia Virus protein VP39"/>
    <property type="match status" value="1"/>
</dbReference>
<evidence type="ECO:0000313" key="1">
    <source>
        <dbReference type="EMBL" id="MFK4440952.1"/>
    </source>
</evidence>
<reference evidence="1 2" key="2">
    <citation type="submission" date="2024-11" db="EMBL/GenBank/DDBJ databases">
        <title>Using genomics to understand microbial adaptation to soil warming.</title>
        <authorList>
            <person name="Deangelis K.M. PhD."/>
        </authorList>
    </citation>
    <scope>NUCLEOTIDE SEQUENCE [LARGE SCALE GENOMIC DNA]</scope>
    <source>
        <strain evidence="1 2">GAS97</strain>
    </source>
</reference>
<dbReference type="InterPro" id="IPR010342">
    <property type="entry name" value="DUF938"/>
</dbReference>
<reference evidence="1 2" key="1">
    <citation type="submission" date="2024-10" db="EMBL/GenBank/DDBJ databases">
        <authorList>
            <person name="Deangelis K."/>
            <person name="Huntemann M."/>
            <person name="Clum A."/>
            <person name="Wang J."/>
            <person name="Palaniappan K."/>
            <person name="Ritter S."/>
            <person name="Chen I.-M."/>
            <person name="Stamatis D."/>
            <person name="Reddy T."/>
            <person name="O'Malley R."/>
            <person name="Daum C."/>
            <person name="Ng V."/>
            <person name="Ivanova N."/>
            <person name="Kyrpides N."/>
            <person name="Woyke T."/>
        </authorList>
    </citation>
    <scope>NUCLEOTIDE SEQUENCE [LARGE SCALE GENOMIC DNA]</scope>
    <source>
        <strain evidence="1 2">GAS97</strain>
    </source>
</reference>
<dbReference type="SUPFAM" id="SSF53335">
    <property type="entry name" value="S-adenosyl-L-methionine-dependent methyltransferases"/>
    <property type="match status" value="1"/>
</dbReference>
<keyword evidence="1" id="KW-0489">Methyltransferase</keyword>
<dbReference type="PANTHER" id="PTHR20974">
    <property type="entry name" value="UPF0585 PROTEIN CG18661"/>
    <property type="match status" value="1"/>
</dbReference>
<sequence>MFAGKAAGCTLLDLGLPRAYARQHFIWKRTVSPDNADNSDTLRRSAPAAERNREPILEVLSRVLPKAGVVLEIASGTGQHAVHFAAALPGVTWQPSDPDAASRASIEAWRKHASLANLNAPVALDVRSTPWNVPDSLAAIVCINMIHIAPWEAAQALFQGARERLTSDGVLFLYGPYKRDGAHTAPSNEAFDNQLRATNPAWGVRNMEDVVELGRAADLWMEQAVPMPANNFCLIFRRTGI</sequence>
<name>A0ABW8MG46_9BURK</name>
<dbReference type="EMBL" id="JBIYDN010000002">
    <property type="protein sequence ID" value="MFK4440952.1"/>
    <property type="molecule type" value="Genomic_DNA"/>
</dbReference>
<comment type="caution">
    <text evidence="1">The sequence shown here is derived from an EMBL/GenBank/DDBJ whole genome shotgun (WGS) entry which is preliminary data.</text>
</comment>
<dbReference type="InterPro" id="IPR029063">
    <property type="entry name" value="SAM-dependent_MTases_sf"/>
</dbReference>
<protein>
    <submittedName>
        <fullName evidence="1">SAM-dependent methyltransferase</fullName>
    </submittedName>
</protein>
<dbReference type="Pfam" id="PF06080">
    <property type="entry name" value="DUF938"/>
    <property type="match status" value="1"/>
</dbReference>
<dbReference type="GO" id="GO:0032259">
    <property type="term" value="P:methylation"/>
    <property type="evidence" value="ECO:0007669"/>
    <property type="project" value="UniProtKB-KW"/>
</dbReference>
<dbReference type="PANTHER" id="PTHR20974:SF0">
    <property type="entry name" value="UPF0585 PROTEIN CG18661"/>
    <property type="match status" value="1"/>
</dbReference>
<dbReference type="GO" id="GO:0008168">
    <property type="term" value="F:methyltransferase activity"/>
    <property type="evidence" value="ECO:0007669"/>
    <property type="project" value="UniProtKB-KW"/>
</dbReference>
<evidence type="ECO:0000313" key="2">
    <source>
        <dbReference type="Proteomes" id="UP001620514"/>
    </source>
</evidence>
<accession>A0ABW8MG46</accession>
<proteinExistence type="predicted"/>
<keyword evidence="1" id="KW-0808">Transferase</keyword>
<dbReference type="Proteomes" id="UP001620514">
    <property type="component" value="Unassembled WGS sequence"/>
</dbReference>
<gene>
    <name evidence="1" type="ORF">ABH943_000958</name>
</gene>
<organism evidence="1 2">
    <name type="scientific">Caballeronia udeis</name>
    <dbReference type="NCBI Taxonomy" id="1232866"/>
    <lineage>
        <taxon>Bacteria</taxon>
        <taxon>Pseudomonadati</taxon>
        <taxon>Pseudomonadota</taxon>
        <taxon>Betaproteobacteria</taxon>
        <taxon>Burkholderiales</taxon>
        <taxon>Burkholderiaceae</taxon>
        <taxon>Caballeronia</taxon>
    </lineage>
</organism>
<keyword evidence="2" id="KW-1185">Reference proteome</keyword>